<evidence type="ECO:0000313" key="20">
    <source>
        <dbReference type="Proteomes" id="UP001341281"/>
    </source>
</evidence>
<protein>
    <recommendedName>
        <fullName evidence="16">Probable cinnamyl alcohol dehydrogenase</fullName>
        <ecNumber evidence="5">1.1.1.195</ecNumber>
    </recommendedName>
</protein>
<keyword evidence="6 17" id="KW-0479">Metal-binding</keyword>
<comment type="subunit">
    <text evidence="4">Homodimer.</text>
</comment>
<dbReference type="EMBL" id="CP144747">
    <property type="protein sequence ID" value="WVZ64884.1"/>
    <property type="molecule type" value="Genomic_DNA"/>
</dbReference>
<evidence type="ECO:0000256" key="4">
    <source>
        <dbReference type="ARBA" id="ARBA00011738"/>
    </source>
</evidence>
<dbReference type="InterPro" id="IPR013154">
    <property type="entry name" value="ADH-like_N"/>
</dbReference>
<dbReference type="SMART" id="SM00829">
    <property type="entry name" value="PKS_ER"/>
    <property type="match status" value="1"/>
</dbReference>
<keyword evidence="9" id="KW-0521">NADP</keyword>
<comment type="catalytic activity">
    <reaction evidence="15">
        <text>(E)-cinnamyl alcohol + NADP(+) = (E)-cinnamaldehyde + NADPH + H(+)</text>
        <dbReference type="Rhea" id="RHEA:10392"/>
        <dbReference type="ChEBI" id="CHEBI:15378"/>
        <dbReference type="ChEBI" id="CHEBI:16731"/>
        <dbReference type="ChEBI" id="CHEBI:33227"/>
        <dbReference type="ChEBI" id="CHEBI:57783"/>
        <dbReference type="ChEBI" id="CHEBI:58349"/>
        <dbReference type="EC" id="1.1.1.195"/>
    </reaction>
    <physiologicalReaction direction="right-to-left" evidence="15">
        <dbReference type="Rhea" id="RHEA:10394"/>
    </physiologicalReaction>
</comment>
<sequence length="743" mass="77752">MGQLGRMVKEREEVEVKIKELLMAQGKEALGWAAMDASGLLSPYKFSRRVQRDDDVTIKVLFCGLCHTDLHVIKNEWGNARYPVVPGHEVVEVVTDVGGGVTRTRFKAGDTVGVGYFVDSCRTCESCSTGHESYCPELVETSNGAEIGCGATTLGGFSDALVVRQDYVVQVPNSLPPSAAAPLLCAGITVFSPMVEYGLNAPGKHLGVVGLGGLGHMGVKFGKAFGMKVTVISTSLSKRAEALGRLGADAFLVSRDPEQMKAAASTMDGIIDTVSAEHSVTALLELLKPRGQMVVVGVPSKPLEVPAMSLIAGGKRVAGSGGGGVGECQAMLDFAGQHGITADVEVVGVDYVNTAIERLERNDVRYRFVVDVAGSKLGVVEEVDQAQGISMEQGGKTALGLAARDASGVLSPFTFSRRVQRDDDVTIKVLYCGICHTDLHVIKNEWGNAMYPVVPGHEVVGVVTDVGRGVTKFKAGDTVGVGYFVDACRSCESCSAGHENYCPELVLASNGVDRDGAATMGGFSDAVVVSQDFVVRVPDNLPADATAPLLCAGVTVYSSMVQFALNEPGKRLGVVGLGGLGHLAVKFGKAFGLTVTVISSSPGKREEALGRLDADAFLVSQDAAQMKAAAGTMDGIIDTVSAGHPIVPLLALLKPMGQMVVVGAPSTPLELPAYAIITGGRRVAGNGVGSIADCQAMLDFAGEHGITADVEVVGMDYVNTAIERLERNDVRYRFVVDVAGSKL</sequence>
<dbReference type="PANTHER" id="PTHR42683">
    <property type="entry name" value="ALDEHYDE REDUCTASE"/>
    <property type="match status" value="1"/>
</dbReference>
<evidence type="ECO:0000256" key="9">
    <source>
        <dbReference type="ARBA" id="ARBA00022857"/>
    </source>
</evidence>
<evidence type="ECO:0000256" key="1">
    <source>
        <dbReference type="ARBA" id="ARBA00001947"/>
    </source>
</evidence>
<dbReference type="InterPro" id="IPR011032">
    <property type="entry name" value="GroES-like_sf"/>
</dbReference>
<dbReference type="Proteomes" id="UP001341281">
    <property type="component" value="Chromosome 03"/>
</dbReference>
<keyword evidence="10" id="KW-0560">Oxidoreductase</keyword>
<dbReference type="CDD" id="cd05283">
    <property type="entry name" value="CAD1"/>
    <property type="match status" value="2"/>
</dbReference>
<evidence type="ECO:0000256" key="11">
    <source>
        <dbReference type="ARBA" id="ARBA00047329"/>
    </source>
</evidence>
<comment type="catalytic activity">
    <reaction evidence="13">
        <text>(E)-caffeyl alcohol + NADP(+) = (E)-caffeyl aldehyde + NADPH + H(+)</text>
        <dbReference type="Rhea" id="RHEA:45728"/>
        <dbReference type="ChEBI" id="CHEBI:15378"/>
        <dbReference type="ChEBI" id="CHEBI:28323"/>
        <dbReference type="ChEBI" id="CHEBI:31334"/>
        <dbReference type="ChEBI" id="CHEBI:57783"/>
        <dbReference type="ChEBI" id="CHEBI:58349"/>
    </reaction>
    <physiologicalReaction direction="right-to-left" evidence="13">
        <dbReference type="Rhea" id="RHEA:45730"/>
    </physiologicalReaction>
</comment>
<comment type="catalytic activity">
    <reaction evidence="14">
        <text>(E)-coniferol + NADP(+) = (E)-coniferaldehyde + NADPH + H(+)</text>
        <dbReference type="Rhea" id="RHEA:22444"/>
        <dbReference type="ChEBI" id="CHEBI:15378"/>
        <dbReference type="ChEBI" id="CHEBI:16547"/>
        <dbReference type="ChEBI" id="CHEBI:17745"/>
        <dbReference type="ChEBI" id="CHEBI:57783"/>
        <dbReference type="ChEBI" id="CHEBI:58349"/>
        <dbReference type="EC" id="1.1.1.195"/>
    </reaction>
    <physiologicalReaction direction="right-to-left" evidence="14">
        <dbReference type="Rhea" id="RHEA:22446"/>
    </physiologicalReaction>
</comment>
<dbReference type="GO" id="GO:0045551">
    <property type="term" value="F:cinnamyl-alcohol dehydrogenase activity"/>
    <property type="evidence" value="ECO:0007669"/>
    <property type="project" value="UniProtKB-EC"/>
</dbReference>
<dbReference type="FunFam" id="3.90.180.10:FF:000100">
    <property type="entry name" value="Putative cinnamyl alcohol dehydrogenase 6"/>
    <property type="match status" value="2"/>
</dbReference>
<dbReference type="SUPFAM" id="SSF50129">
    <property type="entry name" value="GroES-like"/>
    <property type="match status" value="2"/>
</dbReference>
<evidence type="ECO:0000256" key="15">
    <source>
        <dbReference type="ARBA" id="ARBA00049332"/>
    </source>
</evidence>
<dbReference type="InterPro" id="IPR036291">
    <property type="entry name" value="NAD(P)-bd_dom_sf"/>
</dbReference>
<evidence type="ECO:0000256" key="6">
    <source>
        <dbReference type="ARBA" id="ARBA00022723"/>
    </source>
</evidence>
<evidence type="ECO:0000256" key="16">
    <source>
        <dbReference type="ARBA" id="ARBA00072287"/>
    </source>
</evidence>
<evidence type="ECO:0000256" key="8">
    <source>
        <dbReference type="ARBA" id="ARBA00022833"/>
    </source>
</evidence>
<dbReference type="InterPro" id="IPR047109">
    <property type="entry name" value="CAD-like"/>
</dbReference>
<evidence type="ECO:0000259" key="18">
    <source>
        <dbReference type="SMART" id="SM00829"/>
    </source>
</evidence>
<evidence type="ECO:0000256" key="12">
    <source>
        <dbReference type="ARBA" id="ARBA00048379"/>
    </source>
</evidence>
<gene>
    <name evidence="19" type="ORF">U9M48_014338</name>
</gene>
<reference evidence="19 20" key="1">
    <citation type="submission" date="2024-02" db="EMBL/GenBank/DDBJ databases">
        <title>High-quality chromosome-scale genome assembly of Pensacola bahiagrass (Paspalum notatum Flugge var. saurae).</title>
        <authorList>
            <person name="Vega J.M."/>
            <person name="Podio M."/>
            <person name="Orjuela J."/>
            <person name="Siena L.A."/>
            <person name="Pessino S.C."/>
            <person name="Combes M.C."/>
            <person name="Mariac C."/>
            <person name="Albertini E."/>
            <person name="Pupilli F."/>
            <person name="Ortiz J.P.A."/>
            <person name="Leblanc O."/>
        </authorList>
    </citation>
    <scope>NUCLEOTIDE SEQUENCE [LARGE SCALE GENOMIC DNA]</scope>
    <source>
        <strain evidence="19">R1</strain>
        <tissue evidence="19">Leaf</tissue>
    </source>
</reference>
<evidence type="ECO:0000313" key="19">
    <source>
        <dbReference type="EMBL" id="WVZ64884.1"/>
    </source>
</evidence>
<evidence type="ECO:0000256" key="17">
    <source>
        <dbReference type="RuleBase" id="RU361277"/>
    </source>
</evidence>
<keyword evidence="7" id="KW-0438">Lignin biosynthesis</keyword>
<dbReference type="Gene3D" id="3.90.180.10">
    <property type="entry name" value="Medium-chain alcohol dehydrogenases, catalytic domain"/>
    <property type="match status" value="2"/>
</dbReference>
<evidence type="ECO:0000256" key="13">
    <source>
        <dbReference type="ARBA" id="ARBA00049226"/>
    </source>
</evidence>
<feature type="domain" description="Enoyl reductase (ER)" evidence="18">
    <location>
        <begin position="408"/>
        <end position="736"/>
    </location>
</feature>
<comment type="similarity">
    <text evidence="3 17">Belongs to the zinc-containing alcohol dehydrogenase family.</text>
</comment>
<evidence type="ECO:0000256" key="10">
    <source>
        <dbReference type="ARBA" id="ARBA00023002"/>
    </source>
</evidence>
<comment type="catalytic activity">
    <reaction evidence="12">
        <text>(E)-sinapyl alcohol + NADP(+) = (E)-sinapaldehyde + NADPH + H(+)</text>
        <dbReference type="Rhea" id="RHEA:45704"/>
        <dbReference type="ChEBI" id="CHEBI:15378"/>
        <dbReference type="ChEBI" id="CHEBI:27949"/>
        <dbReference type="ChEBI" id="CHEBI:57783"/>
        <dbReference type="ChEBI" id="CHEBI:58349"/>
        <dbReference type="ChEBI" id="CHEBI:64557"/>
        <dbReference type="EC" id="1.1.1.195"/>
    </reaction>
    <physiologicalReaction direction="right-to-left" evidence="12">
        <dbReference type="Rhea" id="RHEA:45706"/>
    </physiologicalReaction>
</comment>
<evidence type="ECO:0000256" key="7">
    <source>
        <dbReference type="ARBA" id="ARBA00022733"/>
    </source>
</evidence>
<dbReference type="InterPro" id="IPR020843">
    <property type="entry name" value="ER"/>
</dbReference>
<dbReference type="InterPro" id="IPR002328">
    <property type="entry name" value="ADH_Zn_CS"/>
</dbReference>
<dbReference type="Gene3D" id="3.40.50.720">
    <property type="entry name" value="NAD(P)-binding Rossmann-like Domain"/>
    <property type="match status" value="2"/>
</dbReference>
<comment type="catalytic activity">
    <reaction evidence="11">
        <text>(E)-4-coumaroyl alcohol + NADP(+) = (E)-4-coumaraldehyde + NADPH + H(+)</text>
        <dbReference type="Rhea" id="RHEA:45724"/>
        <dbReference type="ChEBI" id="CHEBI:15378"/>
        <dbReference type="ChEBI" id="CHEBI:28353"/>
        <dbReference type="ChEBI" id="CHEBI:57783"/>
        <dbReference type="ChEBI" id="CHEBI:58349"/>
        <dbReference type="ChEBI" id="CHEBI:64555"/>
        <dbReference type="EC" id="1.1.1.195"/>
    </reaction>
    <physiologicalReaction direction="right-to-left" evidence="11">
        <dbReference type="Rhea" id="RHEA:45726"/>
    </physiologicalReaction>
</comment>
<evidence type="ECO:0000256" key="3">
    <source>
        <dbReference type="ARBA" id="ARBA00008072"/>
    </source>
</evidence>
<keyword evidence="20" id="KW-1185">Reference proteome</keyword>
<dbReference type="PROSITE" id="PS00059">
    <property type="entry name" value="ADH_ZINC"/>
    <property type="match status" value="1"/>
</dbReference>
<name>A0AAQ3T433_PASNO</name>
<keyword evidence="8 17" id="KW-0862">Zinc</keyword>
<evidence type="ECO:0000256" key="5">
    <source>
        <dbReference type="ARBA" id="ARBA00013171"/>
    </source>
</evidence>
<evidence type="ECO:0000256" key="2">
    <source>
        <dbReference type="ARBA" id="ARBA00004928"/>
    </source>
</evidence>
<dbReference type="FunFam" id="3.40.50.720:FF:000022">
    <property type="entry name" value="Cinnamyl alcohol dehydrogenase"/>
    <property type="match status" value="2"/>
</dbReference>
<dbReference type="SUPFAM" id="SSF51735">
    <property type="entry name" value="NAD(P)-binding Rossmann-fold domains"/>
    <property type="match status" value="2"/>
</dbReference>
<dbReference type="AlphaFoldDB" id="A0AAQ3T433"/>
<organism evidence="19 20">
    <name type="scientific">Paspalum notatum var. saurae</name>
    <dbReference type="NCBI Taxonomy" id="547442"/>
    <lineage>
        <taxon>Eukaryota</taxon>
        <taxon>Viridiplantae</taxon>
        <taxon>Streptophyta</taxon>
        <taxon>Embryophyta</taxon>
        <taxon>Tracheophyta</taxon>
        <taxon>Spermatophyta</taxon>
        <taxon>Magnoliopsida</taxon>
        <taxon>Liliopsida</taxon>
        <taxon>Poales</taxon>
        <taxon>Poaceae</taxon>
        <taxon>PACMAD clade</taxon>
        <taxon>Panicoideae</taxon>
        <taxon>Andropogonodae</taxon>
        <taxon>Paspaleae</taxon>
        <taxon>Paspalinae</taxon>
        <taxon>Paspalum</taxon>
    </lineage>
</organism>
<evidence type="ECO:0000256" key="14">
    <source>
        <dbReference type="ARBA" id="ARBA00049311"/>
    </source>
</evidence>
<dbReference type="InterPro" id="IPR013149">
    <property type="entry name" value="ADH-like_C"/>
</dbReference>
<comment type="pathway">
    <text evidence="2">Aromatic compound metabolism; phenylpropanoid biosynthesis.</text>
</comment>
<accession>A0AAQ3T433</accession>
<dbReference type="FunFam" id="3.90.180.10:FF:000004">
    <property type="entry name" value="probable cinnamyl alcohol dehydrogenase"/>
    <property type="match status" value="1"/>
</dbReference>
<dbReference type="GO" id="GO:0008270">
    <property type="term" value="F:zinc ion binding"/>
    <property type="evidence" value="ECO:0007669"/>
    <property type="project" value="InterPro"/>
</dbReference>
<dbReference type="EC" id="1.1.1.195" evidence="5"/>
<dbReference type="Pfam" id="PF08240">
    <property type="entry name" value="ADH_N"/>
    <property type="match status" value="2"/>
</dbReference>
<proteinExistence type="inferred from homology"/>
<dbReference type="Pfam" id="PF00107">
    <property type="entry name" value="ADH_zinc_N"/>
    <property type="match status" value="2"/>
</dbReference>
<dbReference type="GO" id="GO:0009809">
    <property type="term" value="P:lignin biosynthetic process"/>
    <property type="evidence" value="ECO:0007669"/>
    <property type="project" value="UniProtKB-KW"/>
</dbReference>
<comment type="cofactor">
    <cofactor evidence="1 17">
        <name>Zn(2+)</name>
        <dbReference type="ChEBI" id="CHEBI:29105"/>
    </cofactor>
</comment>